<keyword evidence="2" id="KW-1185">Reference proteome</keyword>
<evidence type="ECO:0000313" key="1">
    <source>
        <dbReference type="EMBL" id="KPL71566.1"/>
    </source>
</evidence>
<dbReference type="Pfam" id="PF02585">
    <property type="entry name" value="PIG-L"/>
    <property type="match status" value="1"/>
</dbReference>
<dbReference type="AlphaFoldDB" id="A0A0P6WRK1"/>
<dbReference type="GO" id="GO:0016811">
    <property type="term" value="F:hydrolase activity, acting on carbon-nitrogen (but not peptide) bonds, in linear amides"/>
    <property type="evidence" value="ECO:0007669"/>
    <property type="project" value="TreeGrafter"/>
</dbReference>
<dbReference type="PANTHER" id="PTHR12993:SF11">
    <property type="entry name" value="N-ACETYLGLUCOSAMINYL-PHOSPHATIDYLINOSITOL DE-N-ACETYLASE"/>
    <property type="match status" value="1"/>
</dbReference>
<dbReference type="STRING" id="229920.ADM99_08735"/>
<proteinExistence type="predicted"/>
<dbReference type="InterPro" id="IPR003737">
    <property type="entry name" value="GlcNAc_PI_deacetylase-related"/>
</dbReference>
<protein>
    <submittedName>
        <fullName evidence="1">GlcNAc-PI de-N-acetylase</fullName>
    </submittedName>
</protein>
<gene>
    <name evidence="1" type="ORF">ADM99_08735</name>
</gene>
<reference evidence="1 2" key="1">
    <citation type="submission" date="2015-07" db="EMBL/GenBank/DDBJ databases">
        <title>Genome sequence of Leptolinea tardivitalis DSM 16556.</title>
        <authorList>
            <person name="Hemp J."/>
            <person name="Ward L.M."/>
            <person name="Pace L.A."/>
            <person name="Fischer W.W."/>
        </authorList>
    </citation>
    <scope>NUCLEOTIDE SEQUENCE [LARGE SCALE GENOMIC DNA]</scope>
    <source>
        <strain evidence="1 2">YMTK-2</strain>
    </source>
</reference>
<dbReference type="EMBL" id="LGCK01000010">
    <property type="protein sequence ID" value="KPL71566.1"/>
    <property type="molecule type" value="Genomic_DNA"/>
</dbReference>
<dbReference type="SUPFAM" id="SSF102588">
    <property type="entry name" value="LmbE-like"/>
    <property type="match status" value="1"/>
</dbReference>
<organism evidence="1 2">
    <name type="scientific">Leptolinea tardivitalis</name>
    <dbReference type="NCBI Taxonomy" id="229920"/>
    <lineage>
        <taxon>Bacteria</taxon>
        <taxon>Bacillati</taxon>
        <taxon>Chloroflexota</taxon>
        <taxon>Anaerolineae</taxon>
        <taxon>Anaerolineales</taxon>
        <taxon>Anaerolineaceae</taxon>
        <taxon>Leptolinea</taxon>
    </lineage>
</organism>
<dbReference type="PATRIC" id="fig|229920.5.peg.1650"/>
<dbReference type="PANTHER" id="PTHR12993">
    <property type="entry name" value="N-ACETYLGLUCOSAMINYL-PHOSPHATIDYLINOSITOL DE-N-ACETYLASE-RELATED"/>
    <property type="match status" value="1"/>
</dbReference>
<name>A0A0P6WRK1_9CHLR</name>
<dbReference type="InterPro" id="IPR024078">
    <property type="entry name" value="LmbE-like_dom_sf"/>
</dbReference>
<dbReference type="OrthoDB" id="9815144at2"/>
<dbReference type="Gene3D" id="3.40.50.10320">
    <property type="entry name" value="LmbE-like"/>
    <property type="match status" value="1"/>
</dbReference>
<dbReference type="Proteomes" id="UP000050430">
    <property type="component" value="Unassembled WGS sequence"/>
</dbReference>
<dbReference type="RefSeq" id="WP_062420140.1">
    <property type="nucleotide sequence ID" value="NZ_BBYA01000001.1"/>
</dbReference>
<evidence type="ECO:0000313" key="2">
    <source>
        <dbReference type="Proteomes" id="UP000050430"/>
    </source>
</evidence>
<comment type="caution">
    <text evidence="1">The sequence shown here is derived from an EMBL/GenBank/DDBJ whole genome shotgun (WGS) entry which is preliminary data.</text>
</comment>
<accession>A0A0P6WRK1</accession>
<sequence>MTEKKTLLAVLAHPDDESFGTGGTLALYARQGVDVYLVCATRGEVGEMPEEMMAGFKTIGEKRESELRCAGETLGLKSIFFLGYRDSGMPGTADNHHPQALAAQPTEAVACEVAQFIRRLKPQVVITFDPIGGYYHPDHIAIHKATVRAFNLAGDPSFDCGNLKPYTPQKLYFQTISRRFLRFAVGLWRLLGRDPHKFGTNQDIDMAAIAEVEFPITARIHCRDVADIRAAASACHASQGGAGMSGGIVGWFRRQFDSTEDYMRAVPPVKKGEKETDLFAGVV</sequence>